<dbReference type="AlphaFoldDB" id="A0A1W6JXA3"/>
<dbReference type="PRINTS" id="PR00033">
    <property type="entry name" value="HTHASNC"/>
</dbReference>
<evidence type="ECO:0000256" key="1">
    <source>
        <dbReference type="ARBA" id="ARBA00023015"/>
    </source>
</evidence>
<evidence type="ECO:0000313" key="6">
    <source>
        <dbReference type="Proteomes" id="UP000193404"/>
    </source>
</evidence>
<dbReference type="GO" id="GO:0043565">
    <property type="term" value="F:sequence-specific DNA binding"/>
    <property type="evidence" value="ECO:0007669"/>
    <property type="project" value="InterPro"/>
</dbReference>
<dbReference type="PROSITE" id="PS50956">
    <property type="entry name" value="HTH_ASNC_2"/>
    <property type="match status" value="1"/>
</dbReference>
<organism evidence="5 6">
    <name type="scientific">Acidianus manzaensis</name>
    <dbReference type="NCBI Taxonomy" id="282676"/>
    <lineage>
        <taxon>Archaea</taxon>
        <taxon>Thermoproteota</taxon>
        <taxon>Thermoprotei</taxon>
        <taxon>Sulfolobales</taxon>
        <taxon>Sulfolobaceae</taxon>
        <taxon>Acidianus</taxon>
    </lineage>
</organism>
<dbReference type="KEGG" id="aman:B6F84_01670"/>
<dbReference type="InterPro" id="IPR001034">
    <property type="entry name" value="DeoR_HTH"/>
</dbReference>
<evidence type="ECO:0000256" key="2">
    <source>
        <dbReference type="ARBA" id="ARBA00023125"/>
    </source>
</evidence>
<dbReference type="InterPro" id="IPR050684">
    <property type="entry name" value="HTH-Siroheme_Decarb"/>
</dbReference>
<dbReference type="InterPro" id="IPR000485">
    <property type="entry name" value="AsnC-type_HTH_dom"/>
</dbReference>
<dbReference type="RefSeq" id="WP_148690611.1">
    <property type="nucleotide sequence ID" value="NZ_CP020477.1"/>
</dbReference>
<dbReference type="Pfam" id="PF13412">
    <property type="entry name" value="HTH_24"/>
    <property type="match status" value="1"/>
</dbReference>
<keyword evidence="6" id="KW-1185">Reference proteome</keyword>
<dbReference type="SMART" id="SM00344">
    <property type="entry name" value="HTH_ASNC"/>
    <property type="match status" value="1"/>
</dbReference>
<protein>
    <submittedName>
        <fullName evidence="5">AsnC family transcriptional regulator</fullName>
    </submittedName>
</protein>
<keyword evidence="1" id="KW-0805">Transcription regulation</keyword>
<dbReference type="STRING" id="282676.B6F84_01670"/>
<feature type="domain" description="HTH asnC-type" evidence="4">
    <location>
        <begin position="1"/>
        <end position="60"/>
    </location>
</feature>
<reference evidence="5 6" key="1">
    <citation type="submission" date="2017-03" db="EMBL/GenBank/DDBJ databases">
        <title>Sulfur activation and transportation mechanism of thermophilic Archaea Acidianus manzaensis YN-25.</title>
        <authorList>
            <person name="Ma Y."/>
            <person name="Yang Y."/>
            <person name="Xia J."/>
        </authorList>
    </citation>
    <scope>NUCLEOTIDE SEQUENCE [LARGE SCALE GENOMIC DNA]</scope>
    <source>
        <strain evidence="5 6">YN-25</strain>
    </source>
</reference>
<dbReference type="GO" id="GO:0003700">
    <property type="term" value="F:DNA-binding transcription factor activity"/>
    <property type="evidence" value="ECO:0007669"/>
    <property type="project" value="InterPro"/>
</dbReference>
<dbReference type="Pfam" id="PF08220">
    <property type="entry name" value="HTH_DeoR"/>
    <property type="match status" value="1"/>
</dbReference>
<keyword evidence="2" id="KW-0238">DNA-binding</keyword>
<dbReference type="PANTHER" id="PTHR43413">
    <property type="entry name" value="TRANSCRIPTIONAL REGULATOR, ASNC FAMILY"/>
    <property type="match status" value="1"/>
</dbReference>
<evidence type="ECO:0000259" key="4">
    <source>
        <dbReference type="PROSITE" id="PS50956"/>
    </source>
</evidence>
<evidence type="ECO:0000256" key="3">
    <source>
        <dbReference type="ARBA" id="ARBA00023163"/>
    </source>
</evidence>
<dbReference type="Proteomes" id="UP000193404">
    <property type="component" value="Chromosome"/>
</dbReference>
<accession>A0A1W6JXA3</accession>
<dbReference type="InterPro" id="IPR019888">
    <property type="entry name" value="Tscrpt_reg_AsnC-like"/>
</dbReference>
<dbReference type="SUPFAM" id="SSF46785">
    <property type="entry name" value="Winged helix' DNA-binding domain"/>
    <property type="match status" value="2"/>
</dbReference>
<dbReference type="PANTHER" id="PTHR43413:SF8">
    <property type="entry name" value="HTH-TYPE TRANSCRIPTIONAL REGULATOR PTR1"/>
    <property type="match status" value="1"/>
</dbReference>
<dbReference type="InterPro" id="IPR036390">
    <property type="entry name" value="WH_DNA-bd_sf"/>
</dbReference>
<keyword evidence="3" id="KW-0804">Transcription</keyword>
<dbReference type="OrthoDB" id="6995at2157"/>
<proteinExistence type="predicted"/>
<dbReference type="EMBL" id="CP020477">
    <property type="protein sequence ID" value="ARM74860.1"/>
    <property type="molecule type" value="Genomic_DNA"/>
</dbReference>
<dbReference type="Gene3D" id="1.10.10.10">
    <property type="entry name" value="Winged helix-like DNA-binding domain superfamily/Winged helix DNA-binding domain"/>
    <property type="match status" value="2"/>
</dbReference>
<name>A0A1W6JXA3_9CREN</name>
<dbReference type="GeneID" id="41589587"/>
<sequence>MDEINKKILFYMLKDYRISQRTIAKNLGLSSPAINYRVDKLLTDKVIKKVSLYINPNFYQKYHAYVAFKNLKDWNGEYIFKINCLEHTNIYEIEGDNIEDLQNKIDVMTKILGTPRMLYIPKQTLYSPSNFDYKLVSILKEDPMLEVMDIADKMKVSTKTIRRHLRYLFNKNYVRLIPEIDLNKAELFVYAIFTNKVEIGKKFFSSTMFREISDESAGIFVNVANNLEEVKTMYNKFREFDEDADLMIATNYEVA</sequence>
<gene>
    <name evidence="5" type="ORF">B6F84_01670</name>
</gene>
<dbReference type="InterPro" id="IPR036388">
    <property type="entry name" value="WH-like_DNA-bd_sf"/>
</dbReference>
<evidence type="ECO:0000313" key="5">
    <source>
        <dbReference type="EMBL" id="ARM74860.1"/>
    </source>
</evidence>